<dbReference type="AlphaFoldDB" id="A0A0C3BPB8"/>
<dbReference type="Proteomes" id="UP000054097">
    <property type="component" value="Unassembled WGS sequence"/>
</dbReference>
<evidence type="ECO:0000313" key="4">
    <source>
        <dbReference type="Proteomes" id="UP000054097"/>
    </source>
</evidence>
<evidence type="ECO:0000313" key="3">
    <source>
        <dbReference type="EMBL" id="KIM33949.1"/>
    </source>
</evidence>
<accession>A0A0C3BPB8</accession>
<protein>
    <submittedName>
        <fullName evidence="3">Uncharacterized protein</fullName>
    </submittedName>
</protein>
<organism evidence="3 4">
    <name type="scientific">Serendipita vermifera MAFF 305830</name>
    <dbReference type="NCBI Taxonomy" id="933852"/>
    <lineage>
        <taxon>Eukaryota</taxon>
        <taxon>Fungi</taxon>
        <taxon>Dikarya</taxon>
        <taxon>Basidiomycota</taxon>
        <taxon>Agaricomycotina</taxon>
        <taxon>Agaricomycetes</taxon>
        <taxon>Sebacinales</taxon>
        <taxon>Serendipitaceae</taxon>
        <taxon>Serendipita</taxon>
    </lineage>
</organism>
<evidence type="ECO:0000256" key="1">
    <source>
        <dbReference type="SAM" id="Coils"/>
    </source>
</evidence>
<dbReference type="EMBL" id="KN824277">
    <property type="protein sequence ID" value="KIM33949.1"/>
    <property type="molecule type" value="Genomic_DNA"/>
</dbReference>
<proteinExistence type="predicted"/>
<name>A0A0C3BPB8_SERVB</name>
<reference evidence="3 4" key="1">
    <citation type="submission" date="2014-04" db="EMBL/GenBank/DDBJ databases">
        <authorList>
            <consortium name="DOE Joint Genome Institute"/>
            <person name="Kuo A."/>
            <person name="Zuccaro A."/>
            <person name="Kohler A."/>
            <person name="Nagy L.G."/>
            <person name="Floudas D."/>
            <person name="Copeland A."/>
            <person name="Barry K.W."/>
            <person name="Cichocki N."/>
            <person name="Veneault-Fourrey C."/>
            <person name="LaButti K."/>
            <person name="Lindquist E.A."/>
            <person name="Lipzen A."/>
            <person name="Lundell T."/>
            <person name="Morin E."/>
            <person name="Murat C."/>
            <person name="Sun H."/>
            <person name="Tunlid A."/>
            <person name="Henrissat B."/>
            <person name="Grigoriev I.V."/>
            <person name="Hibbett D.S."/>
            <person name="Martin F."/>
            <person name="Nordberg H.P."/>
            <person name="Cantor M.N."/>
            <person name="Hua S.X."/>
        </authorList>
    </citation>
    <scope>NUCLEOTIDE SEQUENCE [LARGE SCALE GENOMIC DNA]</scope>
    <source>
        <strain evidence="3 4">MAFF 305830</strain>
    </source>
</reference>
<feature type="compositionally biased region" description="Low complexity" evidence="2">
    <location>
        <begin position="156"/>
        <end position="167"/>
    </location>
</feature>
<feature type="region of interest" description="Disordered" evidence="2">
    <location>
        <begin position="148"/>
        <end position="186"/>
    </location>
</feature>
<keyword evidence="4" id="KW-1185">Reference proteome</keyword>
<sequence length="237" mass="27311">MTCLEGQFVKVLGLNPSRLTIDDFERLYKAKFRELNDEIIGENLEFVDAMQAYERDYYEHQERMRRLKMQQQHQAELREHLQQHQQQSQEHYDPHYFVMHRPGTYIYSSSGSFDESHQKPPTLLHMDVEYGSARSQNQVHWSPTKLVASEPMHQESSSSRSSSWPSPVQHPPEGYSRPRGSSHADYSRQVVGDPALVYYSTPAHSSSAGIILGEPRFHSYQILDPASSMNSGNTTPQ</sequence>
<feature type="coiled-coil region" evidence="1">
    <location>
        <begin position="50"/>
        <end position="90"/>
    </location>
</feature>
<keyword evidence="1" id="KW-0175">Coiled coil</keyword>
<evidence type="ECO:0000256" key="2">
    <source>
        <dbReference type="SAM" id="MobiDB-lite"/>
    </source>
</evidence>
<gene>
    <name evidence="3" type="ORF">M408DRAFT_325506</name>
</gene>
<dbReference type="HOGENOM" id="CLU_1171231_0_0_1"/>
<reference evidence="4" key="2">
    <citation type="submission" date="2015-01" db="EMBL/GenBank/DDBJ databases">
        <title>Evolutionary Origins and Diversification of the Mycorrhizal Mutualists.</title>
        <authorList>
            <consortium name="DOE Joint Genome Institute"/>
            <consortium name="Mycorrhizal Genomics Consortium"/>
            <person name="Kohler A."/>
            <person name="Kuo A."/>
            <person name="Nagy L.G."/>
            <person name="Floudas D."/>
            <person name="Copeland A."/>
            <person name="Barry K.W."/>
            <person name="Cichocki N."/>
            <person name="Veneault-Fourrey C."/>
            <person name="LaButti K."/>
            <person name="Lindquist E.A."/>
            <person name="Lipzen A."/>
            <person name="Lundell T."/>
            <person name="Morin E."/>
            <person name="Murat C."/>
            <person name="Riley R."/>
            <person name="Ohm R."/>
            <person name="Sun H."/>
            <person name="Tunlid A."/>
            <person name="Henrissat B."/>
            <person name="Grigoriev I.V."/>
            <person name="Hibbett D.S."/>
            <person name="Martin F."/>
        </authorList>
    </citation>
    <scope>NUCLEOTIDE SEQUENCE [LARGE SCALE GENOMIC DNA]</scope>
    <source>
        <strain evidence="4">MAFF 305830</strain>
    </source>
</reference>